<evidence type="ECO:0000313" key="2">
    <source>
        <dbReference type="EMBL" id="GFO70777.1"/>
    </source>
</evidence>
<organism evidence="2 3">
    <name type="scientific">Geomonas limicola</name>
    <dbReference type="NCBI Taxonomy" id="2740186"/>
    <lineage>
        <taxon>Bacteria</taxon>
        <taxon>Pseudomonadati</taxon>
        <taxon>Thermodesulfobacteriota</taxon>
        <taxon>Desulfuromonadia</taxon>
        <taxon>Geobacterales</taxon>
        <taxon>Geobacteraceae</taxon>
        <taxon>Geomonas</taxon>
    </lineage>
</organism>
<keyword evidence="1" id="KW-0732">Signal</keyword>
<dbReference type="AlphaFoldDB" id="A0A6V8NG82"/>
<comment type="caution">
    <text evidence="2">The sequence shown here is derived from an EMBL/GenBank/DDBJ whole genome shotgun (WGS) entry which is preliminary data.</text>
</comment>
<reference evidence="3" key="1">
    <citation type="submission" date="2020-06" db="EMBL/GenBank/DDBJ databases">
        <title>Draft genomic sequecing of Geomonas sp. Red745.</title>
        <authorList>
            <person name="Itoh H."/>
            <person name="Xu Z.X."/>
            <person name="Ushijima N."/>
            <person name="Masuda Y."/>
            <person name="Shiratori Y."/>
            <person name="Senoo K."/>
        </authorList>
    </citation>
    <scope>NUCLEOTIDE SEQUENCE [LARGE SCALE GENOMIC DNA]</scope>
    <source>
        <strain evidence="3">Red745</strain>
    </source>
</reference>
<protein>
    <recommendedName>
        <fullName evidence="4">Lipoprotein</fullName>
    </recommendedName>
</protein>
<dbReference type="Proteomes" id="UP000587586">
    <property type="component" value="Unassembled WGS sequence"/>
</dbReference>
<evidence type="ECO:0008006" key="4">
    <source>
        <dbReference type="Google" id="ProtNLM"/>
    </source>
</evidence>
<dbReference type="PROSITE" id="PS51257">
    <property type="entry name" value="PROKAR_LIPOPROTEIN"/>
    <property type="match status" value="1"/>
</dbReference>
<accession>A0A6V8NG82</accession>
<gene>
    <name evidence="2" type="ORF">GMLC_43560</name>
</gene>
<dbReference type="RefSeq" id="WP_183363385.1">
    <property type="nucleotide sequence ID" value="NZ_BLXZ01000012.1"/>
</dbReference>
<name>A0A6V8NG82_9BACT</name>
<feature type="chain" id="PRO_5028346217" description="Lipoprotein" evidence="1">
    <location>
        <begin position="21"/>
        <end position="765"/>
    </location>
</feature>
<proteinExistence type="predicted"/>
<dbReference type="EMBL" id="BLXZ01000012">
    <property type="protein sequence ID" value="GFO70777.1"/>
    <property type="molecule type" value="Genomic_DNA"/>
</dbReference>
<feature type="signal peptide" evidence="1">
    <location>
        <begin position="1"/>
        <end position="20"/>
    </location>
</feature>
<evidence type="ECO:0000256" key="1">
    <source>
        <dbReference type="SAM" id="SignalP"/>
    </source>
</evidence>
<keyword evidence="3" id="KW-1185">Reference proteome</keyword>
<sequence length="765" mass="80490">MHGKVKKSFILLPLGALALAGCSGGSTSGGQQPVAGLTIASKVSVVDPKTGQAGKLTAKAVASLPAGSDFDKDIPFIYVNDRSIEAFNTPNDILCKVAQTRHSDMVNKGAYRALIDNKLCGDNGGQGGQAGNAPDYATWTVLATRADSNSPEVLRVWVHESHENGEKIIYGSANISAGASTANPLGLFRLDFAGYPATAGLPSSSQPVFKGSLLTEPANGGQVSLKFVEQDAGNGGGTSAAALLRSADGSTGSGTLSNSILGTMDIAYNTSLFHRVAGNDDRCLNRNDFDSSAWRYGLYDAGTGARMQRNSGFPISFTKNGVSGNGYVGYWGIWQNQGTPLANGDTVYKQSYGPTPDTTPYTVFTAPGKLVKHTRKTLTLAEIKGVALSLFSFTNNTPSSYRVTWDGSNFVKDALMVQGNNGQTWQDITPENIDLASLGSAGLNFYSDALGGDVQVKLACAPNSVQNQGPQTFACSASDTAQVVLYARSVVVPGDTVPSTLACTTNCPDLDKVANSDPFPYREVGFRAQAPSAGLLYSYAFNPNSLTLTQSGNPVVVSNAEVYPNGLQSGPLFDPSISDNIASLACGFDANATCGWQAWGNLAEFYTWETGPQSWQQFSTLKNGSTFLSFQQPLQVLYSHTGNGYTNAKFYLQYNGFGDLQGIPGKCIDSNTGADADCSLQGPNSSVRWVQQFTITSGSTVTDTSGNSYLVKPLELEQRMKATTGCEALQVSNVATPTLSIWADPGQPTEPVVTAAPAVIAGNLQ</sequence>
<evidence type="ECO:0000313" key="3">
    <source>
        <dbReference type="Proteomes" id="UP000587586"/>
    </source>
</evidence>